<evidence type="ECO:0000259" key="5">
    <source>
        <dbReference type="PROSITE" id="PS50110"/>
    </source>
</evidence>
<dbReference type="EMBL" id="RBKU01000001">
    <property type="protein sequence ID" value="RKR81122.1"/>
    <property type="molecule type" value="Genomic_DNA"/>
</dbReference>
<protein>
    <submittedName>
        <fullName evidence="6">LuxR family two component transcriptional regulator</fullName>
    </submittedName>
</protein>
<evidence type="ECO:0000256" key="2">
    <source>
        <dbReference type="ARBA" id="ARBA00023125"/>
    </source>
</evidence>
<feature type="domain" description="Response regulatory" evidence="5">
    <location>
        <begin position="7"/>
        <end position="123"/>
    </location>
</feature>
<dbReference type="InterPro" id="IPR011006">
    <property type="entry name" value="CheY-like_superfamily"/>
</dbReference>
<dbReference type="CDD" id="cd17535">
    <property type="entry name" value="REC_NarL-like"/>
    <property type="match status" value="1"/>
</dbReference>
<evidence type="ECO:0000313" key="6">
    <source>
        <dbReference type="EMBL" id="RKR81122.1"/>
    </source>
</evidence>
<dbReference type="Pfam" id="PF00196">
    <property type="entry name" value="GerE"/>
    <property type="match status" value="1"/>
</dbReference>
<evidence type="ECO:0000259" key="4">
    <source>
        <dbReference type="PROSITE" id="PS50043"/>
    </source>
</evidence>
<sequence length="207" mass="23225">MPSAKLKIFIVDDHYLILQGLSSLLTDEPGFEVCGLSKDPTEVLALLETARPDILLTDISMPVLSGAELTTLVLKKYPRIKVIALSMYNEPKTVNEMVEAGVSGYLLKATSKAQLIQALKTVANGRTYFTAEIQDAFNHNENPASRFTSREIEILRLIVKENSNKQIAQKLFISERTVETHRRNILRKTDAVNTVGMVRYAYENKII</sequence>
<dbReference type="Proteomes" id="UP000268007">
    <property type="component" value="Unassembled WGS sequence"/>
</dbReference>
<comment type="caution">
    <text evidence="6">The sequence shown here is derived from an EMBL/GenBank/DDBJ whole genome shotgun (WGS) entry which is preliminary data.</text>
</comment>
<reference evidence="6 7" key="1">
    <citation type="submission" date="2018-10" db="EMBL/GenBank/DDBJ databases">
        <title>Genomic Encyclopedia of Archaeal and Bacterial Type Strains, Phase II (KMG-II): from individual species to whole genera.</title>
        <authorList>
            <person name="Goeker M."/>
        </authorList>
    </citation>
    <scope>NUCLEOTIDE SEQUENCE [LARGE SCALE GENOMIC DNA]</scope>
    <source>
        <strain evidence="6 7">DSM 18602</strain>
    </source>
</reference>
<dbReference type="InterPro" id="IPR000792">
    <property type="entry name" value="Tscrpt_reg_LuxR_C"/>
</dbReference>
<dbReference type="RefSeq" id="WP_121196850.1">
    <property type="nucleotide sequence ID" value="NZ_RBKU01000001.1"/>
</dbReference>
<dbReference type="GO" id="GO:0000160">
    <property type="term" value="P:phosphorelay signal transduction system"/>
    <property type="evidence" value="ECO:0007669"/>
    <property type="project" value="InterPro"/>
</dbReference>
<proteinExistence type="predicted"/>
<dbReference type="OrthoDB" id="9797341at2"/>
<evidence type="ECO:0000256" key="3">
    <source>
        <dbReference type="PROSITE-ProRule" id="PRU00169"/>
    </source>
</evidence>
<dbReference type="InterPro" id="IPR039420">
    <property type="entry name" value="WalR-like"/>
</dbReference>
<dbReference type="GO" id="GO:0006355">
    <property type="term" value="P:regulation of DNA-templated transcription"/>
    <property type="evidence" value="ECO:0007669"/>
    <property type="project" value="InterPro"/>
</dbReference>
<gene>
    <name evidence="6" type="ORF">BDD43_1266</name>
</gene>
<name>A0A495IX10_9SPHI</name>
<dbReference type="CDD" id="cd06170">
    <property type="entry name" value="LuxR_C_like"/>
    <property type="match status" value="1"/>
</dbReference>
<keyword evidence="1 3" id="KW-0597">Phosphoprotein</keyword>
<accession>A0A495IX10</accession>
<dbReference type="InterPro" id="IPR001789">
    <property type="entry name" value="Sig_transdc_resp-reg_receiver"/>
</dbReference>
<dbReference type="GO" id="GO:0003677">
    <property type="term" value="F:DNA binding"/>
    <property type="evidence" value="ECO:0007669"/>
    <property type="project" value="UniProtKB-KW"/>
</dbReference>
<dbReference type="Pfam" id="PF00072">
    <property type="entry name" value="Response_reg"/>
    <property type="match status" value="1"/>
</dbReference>
<keyword evidence="7" id="KW-1185">Reference proteome</keyword>
<dbReference type="SUPFAM" id="SSF52172">
    <property type="entry name" value="CheY-like"/>
    <property type="match status" value="1"/>
</dbReference>
<dbReference type="PANTHER" id="PTHR43214:SF43">
    <property type="entry name" value="TWO-COMPONENT RESPONSE REGULATOR"/>
    <property type="match status" value="1"/>
</dbReference>
<dbReference type="AlphaFoldDB" id="A0A495IX10"/>
<dbReference type="PROSITE" id="PS50110">
    <property type="entry name" value="RESPONSE_REGULATORY"/>
    <property type="match status" value="1"/>
</dbReference>
<dbReference type="PROSITE" id="PS50043">
    <property type="entry name" value="HTH_LUXR_2"/>
    <property type="match status" value="1"/>
</dbReference>
<evidence type="ECO:0000256" key="1">
    <source>
        <dbReference type="ARBA" id="ARBA00022553"/>
    </source>
</evidence>
<dbReference type="PRINTS" id="PR00038">
    <property type="entry name" value="HTHLUXR"/>
</dbReference>
<feature type="domain" description="HTH luxR-type" evidence="4">
    <location>
        <begin position="140"/>
        <end position="205"/>
    </location>
</feature>
<dbReference type="SMART" id="SM00448">
    <property type="entry name" value="REC"/>
    <property type="match status" value="1"/>
</dbReference>
<evidence type="ECO:0000313" key="7">
    <source>
        <dbReference type="Proteomes" id="UP000268007"/>
    </source>
</evidence>
<organism evidence="6 7">
    <name type="scientific">Mucilaginibacter gracilis</name>
    <dbReference type="NCBI Taxonomy" id="423350"/>
    <lineage>
        <taxon>Bacteria</taxon>
        <taxon>Pseudomonadati</taxon>
        <taxon>Bacteroidota</taxon>
        <taxon>Sphingobacteriia</taxon>
        <taxon>Sphingobacteriales</taxon>
        <taxon>Sphingobacteriaceae</taxon>
        <taxon>Mucilaginibacter</taxon>
    </lineage>
</organism>
<feature type="modified residue" description="4-aspartylphosphate" evidence="3">
    <location>
        <position position="58"/>
    </location>
</feature>
<dbReference type="Gene3D" id="3.40.50.2300">
    <property type="match status" value="1"/>
</dbReference>
<dbReference type="InterPro" id="IPR058245">
    <property type="entry name" value="NreC/VraR/RcsB-like_REC"/>
</dbReference>
<keyword evidence="2" id="KW-0238">DNA-binding</keyword>
<dbReference type="PANTHER" id="PTHR43214">
    <property type="entry name" value="TWO-COMPONENT RESPONSE REGULATOR"/>
    <property type="match status" value="1"/>
</dbReference>
<dbReference type="SMART" id="SM00421">
    <property type="entry name" value="HTH_LUXR"/>
    <property type="match status" value="1"/>
</dbReference>